<dbReference type="PANTHER" id="PTHR24055">
    <property type="entry name" value="MITOGEN-ACTIVATED PROTEIN KINASE"/>
    <property type="match status" value="1"/>
</dbReference>
<dbReference type="Proteomes" id="UP001175228">
    <property type="component" value="Unassembled WGS sequence"/>
</dbReference>
<proteinExistence type="predicted"/>
<organism evidence="6 7">
    <name type="scientific">Armillaria luteobubalina</name>
    <dbReference type="NCBI Taxonomy" id="153913"/>
    <lineage>
        <taxon>Eukaryota</taxon>
        <taxon>Fungi</taxon>
        <taxon>Dikarya</taxon>
        <taxon>Basidiomycota</taxon>
        <taxon>Agaricomycotina</taxon>
        <taxon>Agaricomycetes</taxon>
        <taxon>Agaricomycetidae</taxon>
        <taxon>Agaricales</taxon>
        <taxon>Marasmiineae</taxon>
        <taxon>Physalacriaceae</taxon>
        <taxon>Armillaria</taxon>
    </lineage>
</organism>
<gene>
    <name evidence="6" type="ORF">EDD18DRAFT_1102362</name>
</gene>
<keyword evidence="3" id="KW-0067">ATP-binding</keyword>
<dbReference type="GO" id="GO:0004674">
    <property type="term" value="F:protein serine/threonine kinase activity"/>
    <property type="evidence" value="ECO:0007669"/>
    <property type="project" value="UniProtKB-KW"/>
</dbReference>
<evidence type="ECO:0000256" key="1">
    <source>
        <dbReference type="ARBA" id="ARBA00022527"/>
    </source>
</evidence>
<evidence type="ECO:0000256" key="2">
    <source>
        <dbReference type="ARBA" id="ARBA00022741"/>
    </source>
</evidence>
<evidence type="ECO:0000259" key="5">
    <source>
        <dbReference type="PROSITE" id="PS50011"/>
    </source>
</evidence>
<sequence length="525" mass="58693">MNGSPPVVNNKHISVDARGNTAVDLEFIENPWVLALKGYATKVAKSGISRELKVLQLLASTQAPTEWPSRCLSLLDHFVMPGKVTTDGEHLCIVTDVMGGDANSLMKGLPSGKRYLPLPLAKHVLRHILQGLVQVHSLGVAHTDLKPDNIMFDVDPSLDIPSLLARDPPRLNIPEQTWEGTMQTAVSQPLPFPSSLDDLLTRNFVIADFGSAQIVEPDDRTTDNITPCALRAPETILLGPWNQRVDTWTFGCLAIDLAFLQVFELITGQNLFEYVPYPDHDLDAAAGHLWQMMCFTGEEFEPKQLSWSHRAMQYFEETTCSYLKQNPPRLQNPFEMSLRNYKTISEEDVLETATFMRRCLRLDPDDRPSAEQLLDDPFWVGKSVRFKHSLSCSWLKARICSCLTCYDVRKYQLTPFRMDSLLIQVPIVQSSSLQCHAIPLRLDDLERGLEDPHGTLRKTADDSFSEYSSPLESAKNTDMPELVYTNQVSSVRTFVAGFPTYKSLDKVLAALALQSTGAVLGGQSP</sequence>
<dbReference type="PROSITE" id="PS50011">
    <property type="entry name" value="PROTEIN_KINASE_DOM"/>
    <property type="match status" value="1"/>
</dbReference>
<reference evidence="6" key="1">
    <citation type="submission" date="2023-06" db="EMBL/GenBank/DDBJ databases">
        <authorList>
            <consortium name="Lawrence Berkeley National Laboratory"/>
            <person name="Ahrendt S."/>
            <person name="Sahu N."/>
            <person name="Indic B."/>
            <person name="Wong-Bajracharya J."/>
            <person name="Merenyi Z."/>
            <person name="Ke H.-M."/>
            <person name="Monk M."/>
            <person name="Kocsube S."/>
            <person name="Drula E."/>
            <person name="Lipzen A."/>
            <person name="Balint B."/>
            <person name="Henrissat B."/>
            <person name="Andreopoulos B."/>
            <person name="Martin F.M."/>
            <person name="Harder C.B."/>
            <person name="Rigling D."/>
            <person name="Ford K.L."/>
            <person name="Foster G.D."/>
            <person name="Pangilinan J."/>
            <person name="Papanicolaou A."/>
            <person name="Barry K."/>
            <person name="LaButti K."/>
            <person name="Viragh M."/>
            <person name="Koriabine M."/>
            <person name="Yan M."/>
            <person name="Riley R."/>
            <person name="Champramary S."/>
            <person name="Plett K.L."/>
            <person name="Tsai I.J."/>
            <person name="Slot J."/>
            <person name="Sipos G."/>
            <person name="Plett J."/>
            <person name="Nagy L.G."/>
            <person name="Grigoriev I.V."/>
        </authorList>
    </citation>
    <scope>NUCLEOTIDE SEQUENCE</scope>
    <source>
        <strain evidence="6">HWK02</strain>
    </source>
</reference>
<evidence type="ECO:0000313" key="6">
    <source>
        <dbReference type="EMBL" id="KAK0500193.1"/>
    </source>
</evidence>
<dbReference type="EMBL" id="JAUEPU010000008">
    <property type="protein sequence ID" value="KAK0500193.1"/>
    <property type="molecule type" value="Genomic_DNA"/>
</dbReference>
<keyword evidence="6" id="KW-0808">Transferase</keyword>
<dbReference type="Pfam" id="PF00069">
    <property type="entry name" value="Pkinase"/>
    <property type="match status" value="2"/>
</dbReference>
<dbReference type="PROSITE" id="PS00108">
    <property type="entry name" value="PROTEIN_KINASE_ST"/>
    <property type="match status" value="1"/>
</dbReference>
<dbReference type="InterPro" id="IPR011009">
    <property type="entry name" value="Kinase-like_dom_sf"/>
</dbReference>
<evidence type="ECO:0000256" key="3">
    <source>
        <dbReference type="ARBA" id="ARBA00022840"/>
    </source>
</evidence>
<dbReference type="GO" id="GO:0005524">
    <property type="term" value="F:ATP binding"/>
    <property type="evidence" value="ECO:0007669"/>
    <property type="project" value="UniProtKB-KW"/>
</dbReference>
<keyword evidence="2" id="KW-0547">Nucleotide-binding</keyword>
<evidence type="ECO:0000256" key="4">
    <source>
        <dbReference type="SAM" id="MobiDB-lite"/>
    </source>
</evidence>
<dbReference type="Gene3D" id="3.30.200.20">
    <property type="entry name" value="Phosphorylase Kinase, domain 1"/>
    <property type="match status" value="1"/>
</dbReference>
<feature type="domain" description="Protein kinase" evidence="5">
    <location>
        <begin position="1"/>
        <end position="379"/>
    </location>
</feature>
<keyword evidence="6" id="KW-0418">Kinase</keyword>
<dbReference type="InterPro" id="IPR000719">
    <property type="entry name" value="Prot_kinase_dom"/>
</dbReference>
<dbReference type="InterPro" id="IPR050117">
    <property type="entry name" value="MAPK"/>
</dbReference>
<dbReference type="InterPro" id="IPR008271">
    <property type="entry name" value="Ser/Thr_kinase_AS"/>
</dbReference>
<feature type="region of interest" description="Disordered" evidence="4">
    <location>
        <begin position="453"/>
        <end position="473"/>
    </location>
</feature>
<keyword evidence="1" id="KW-0723">Serine/threonine-protein kinase</keyword>
<keyword evidence="7" id="KW-1185">Reference proteome</keyword>
<dbReference type="Gene3D" id="1.10.510.10">
    <property type="entry name" value="Transferase(Phosphotransferase) domain 1"/>
    <property type="match status" value="1"/>
</dbReference>
<dbReference type="SUPFAM" id="SSF56112">
    <property type="entry name" value="Protein kinase-like (PK-like)"/>
    <property type="match status" value="1"/>
</dbReference>
<dbReference type="SMART" id="SM00220">
    <property type="entry name" value="S_TKc"/>
    <property type="match status" value="1"/>
</dbReference>
<accession>A0AA39QC56</accession>
<comment type="caution">
    <text evidence="6">The sequence shown here is derived from an EMBL/GenBank/DDBJ whole genome shotgun (WGS) entry which is preliminary data.</text>
</comment>
<protein>
    <submittedName>
        <fullName evidence="6">Kinase-like domain-containing protein</fullName>
    </submittedName>
</protein>
<name>A0AA39QC56_9AGAR</name>
<dbReference type="AlphaFoldDB" id="A0AA39QC56"/>
<evidence type="ECO:0000313" key="7">
    <source>
        <dbReference type="Proteomes" id="UP001175228"/>
    </source>
</evidence>